<organism evidence="2 3">
    <name type="scientific">Psychrosphaera saromensis</name>
    <dbReference type="NCBI Taxonomy" id="716813"/>
    <lineage>
        <taxon>Bacteria</taxon>
        <taxon>Pseudomonadati</taxon>
        <taxon>Pseudomonadota</taxon>
        <taxon>Gammaproteobacteria</taxon>
        <taxon>Alteromonadales</taxon>
        <taxon>Pseudoalteromonadaceae</taxon>
        <taxon>Psychrosphaera</taxon>
    </lineage>
</organism>
<evidence type="ECO:0000313" key="3">
    <source>
        <dbReference type="Proteomes" id="UP000239007"/>
    </source>
</evidence>
<dbReference type="EMBL" id="MSCH01000003">
    <property type="protein sequence ID" value="PQJ54155.1"/>
    <property type="molecule type" value="Genomic_DNA"/>
</dbReference>
<dbReference type="OrthoDB" id="6398759at2"/>
<name>A0A2S7UWS4_9GAMM</name>
<reference evidence="2 3" key="1">
    <citation type="submission" date="2016-12" db="EMBL/GenBank/DDBJ databases">
        <title>Diversity of luminous bacteria.</title>
        <authorList>
            <person name="Yoshizawa S."/>
            <person name="Kogure K."/>
        </authorList>
    </citation>
    <scope>NUCLEOTIDE SEQUENCE [LARGE SCALE GENOMIC DNA]</scope>
    <source>
        <strain evidence="2 3">SA4-48</strain>
    </source>
</reference>
<protein>
    <submittedName>
        <fullName evidence="2">Uncharacterized protein</fullName>
    </submittedName>
</protein>
<dbReference type="SUPFAM" id="SSF48452">
    <property type="entry name" value="TPR-like"/>
    <property type="match status" value="1"/>
</dbReference>
<dbReference type="InterPro" id="IPR011990">
    <property type="entry name" value="TPR-like_helical_dom_sf"/>
</dbReference>
<dbReference type="RefSeq" id="WP_105052667.1">
    <property type="nucleotide sequence ID" value="NZ_BMYG01000006.1"/>
</dbReference>
<dbReference type="PROSITE" id="PS51257">
    <property type="entry name" value="PROKAR_LIPOPROTEIN"/>
    <property type="match status" value="1"/>
</dbReference>
<keyword evidence="3" id="KW-1185">Reference proteome</keyword>
<comment type="caution">
    <text evidence="2">The sequence shown here is derived from an EMBL/GenBank/DDBJ whole genome shotgun (WGS) entry which is preliminary data.</text>
</comment>
<evidence type="ECO:0000313" key="2">
    <source>
        <dbReference type="EMBL" id="PQJ54155.1"/>
    </source>
</evidence>
<feature type="chain" id="PRO_5015528188" evidence="1">
    <location>
        <begin position="20"/>
        <end position="195"/>
    </location>
</feature>
<keyword evidence="1" id="KW-0732">Signal</keyword>
<dbReference type="Gene3D" id="1.25.40.10">
    <property type="entry name" value="Tetratricopeptide repeat domain"/>
    <property type="match status" value="1"/>
</dbReference>
<sequence length="195" mass="22480">MRHIIIILTFISLAGCAAALVPYTSDPKQKISDAYWLFDQNQRALPAQKLILEAIEIYKKNNDKSGLAQAYVAYAVFLRSYAVNRYSEHYEETGFNSGNITFKDRFDASIEYLEKSSAIYEEKQEYDNLTNTYLHMGFTYLANNNIPKVCDMYMKSLDMNKLFMDKNPDAKLNLGGFKSYKDYINNEMQQAKCPA</sequence>
<feature type="signal peptide" evidence="1">
    <location>
        <begin position="1"/>
        <end position="19"/>
    </location>
</feature>
<dbReference type="Proteomes" id="UP000239007">
    <property type="component" value="Unassembled WGS sequence"/>
</dbReference>
<dbReference type="AlphaFoldDB" id="A0A2S7UWS4"/>
<evidence type="ECO:0000256" key="1">
    <source>
        <dbReference type="SAM" id="SignalP"/>
    </source>
</evidence>
<gene>
    <name evidence="2" type="ORF">BTO11_11180</name>
</gene>
<accession>A0A2S7UWS4</accession>
<proteinExistence type="predicted"/>